<comment type="subcellular location">
    <subcellularLocation>
        <location evidence="4">Cytoplasm</location>
    </subcellularLocation>
    <text evidence="4">Binds to ribosomes.</text>
</comment>
<dbReference type="CDD" id="cd03691">
    <property type="entry name" value="BipA_TypA_II"/>
    <property type="match status" value="1"/>
</dbReference>
<dbReference type="AlphaFoldDB" id="S3C440"/>
<dbReference type="PROSITE" id="PS00301">
    <property type="entry name" value="G_TR_1"/>
    <property type="match status" value="1"/>
</dbReference>
<dbReference type="InterPro" id="IPR027417">
    <property type="entry name" value="P-loop_NTPase"/>
</dbReference>
<dbReference type="SUPFAM" id="SSF50447">
    <property type="entry name" value="Translation proteins"/>
    <property type="match status" value="1"/>
</dbReference>
<dbReference type="GO" id="GO:0000027">
    <property type="term" value="P:ribosomal large subunit assembly"/>
    <property type="evidence" value="ECO:0007669"/>
    <property type="project" value="UniProtKB-UniRule"/>
</dbReference>
<dbReference type="InterPro" id="IPR006298">
    <property type="entry name" value="BipA"/>
</dbReference>
<evidence type="ECO:0000256" key="3">
    <source>
        <dbReference type="ARBA" id="ARBA00048548"/>
    </source>
</evidence>
<evidence type="ECO:0000256" key="2">
    <source>
        <dbReference type="ARBA" id="ARBA00023134"/>
    </source>
</evidence>
<dbReference type="EC" id="3.6.5.-" evidence="4"/>
<feature type="binding site" evidence="4">
    <location>
        <begin position="15"/>
        <end position="20"/>
    </location>
    <ligand>
        <name>GTP</name>
        <dbReference type="ChEBI" id="CHEBI:37565"/>
    </ligand>
</feature>
<gene>
    <name evidence="4" type="primary">bipA</name>
    <name evidence="6" type="ORF">HMPREF1476_00337</name>
</gene>
<dbReference type="GO" id="GO:0043022">
    <property type="term" value="F:ribosome binding"/>
    <property type="evidence" value="ECO:0007669"/>
    <property type="project" value="UniProtKB-UniRule"/>
</dbReference>
<dbReference type="InterPro" id="IPR005225">
    <property type="entry name" value="Small_GTP-bd"/>
</dbReference>
<dbReference type="GO" id="GO:0009409">
    <property type="term" value="P:response to cold"/>
    <property type="evidence" value="ECO:0007669"/>
    <property type="project" value="UniProtKB-ARBA"/>
</dbReference>
<dbReference type="PANTHER" id="PTHR42908">
    <property type="entry name" value="TRANSLATION ELONGATION FACTOR-RELATED"/>
    <property type="match status" value="1"/>
</dbReference>
<keyword evidence="4" id="KW-0699">rRNA-binding</keyword>
<dbReference type="Gene3D" id="2.40.50.250">
    <property type="entry name" value="bipa protein"/>
    <property type="match status" value="1"/>
</dbReference>
<dbReference type="InterPro" id="IPR047043">
    <property type="entry name" value="BipA_III"/>
</dbReference>
<dbReference type="SUPFAM" id="SSF52540">
    <property type="entry name" value="P-loop containing nucleoside triphosphate hydrolases"/>
    <property type="match status" value="1"/>
</dbReference>
<evidence type="ECO:0000313" key="7">
    <source>
        <dbReference type="Proteomes" id="UP000014400"/>
    </source>
</evidence>
<dbReference type="GO" id="GO:0010467">
    <property type="term" value="P:gene expression"/>
    <property type="evidence" value="ECO:0007669"/>
    <property type="project" value="UniProtKB-ARBA"/>
</dbReference>
<protein>
    <recommendedName>
        <fullName evidence="4">Large ribosomal subunit assembly factor BipA</fullName>
        <ecNumber evidence="4">3.6.5.-</ecNumber>
    </recommendedName>
    <alternativeName>
        <fullName evidence="4">GTP-binding protein BipA</fullName>
    </alternativeName>
</protein>
<keyword evidence="4" id="KW-0820">tRNA-binding</keyword>
<dbReference type="Pfam" id="PF00679">
    <property type="entry name" value="EFG_C"/>
    <property type="match status" value="1"/>
</dbReference>
<dbReference type="GO" id="GO:0003924">
    <property type="term" value="F:GTPase activity"/>
    <property type="evidence" value="ECO:0007669"/>
    <property type="project" value="UniProtKB-UniRule"/>
</dbReference>
<keyword evidence="4" id="KW-0378">Hydrolase</keyword>
<comment type="similarity">
    <text evidence="4">Belongs to the TRAFAC class translation factor GTPase superfamily. Classic translation factor GTPase family. BipA subfamily.</text>
</comment>
<dbReference type="Gene3D" id="3.40.50.300">
    <property type="entry name" value="P-loop containing nucleotide triphosphate hydrolases"/>
    <property type="match status" value="1"/>
</dbReference>
<evidence type="ECO:0000256" key="4">
    <source>
        <dbReference type="HAMAP-Rule" id="MF_00849"/>
    </source>
</evidence>
<proteinExistence type="inferred from homology"/>
<dbReference type="PROSITE" id="PS51722">
    <property type="entry name" value="G_TR_2"/>
    <property type="match status" value="1"/>
</dbReference>
<dbReference type="FunFam" id="2.40.50.250:FF:000001">
    <property type="entry name" value="GTP-binding protein TypA"/>
    <property type="match status" value="1"/>
</dbReference>
<evidence type="ECO:0000256" key="1">
    <source>
        <dbReference type="ARBA" id="ARBA00022741"/>
    </source>
</evidence>
<dbReference type="STRING" id="1203554.HMPREF1476_00337"/>
<comment type="subunit">
    <text evidence="4">Monomer.</text>
</comment>
<dbReference type="RefSeq" id="WP_005431235.1">
    <property type="nucleotide sequence ID" value="NZ_KE150480.1"/>
</dbReference>
<dbReference type="eggNOG" id="COG1217">
    <property type="taxonomic scope" value="Bacteria"/>
</dbReference>
<dbReference type="GO" id="GO:0097216">
    <property type="term" value="F:guanosine tetraphosphate binding"/>
    <property type="evidence" value="ECO:0007669"/>
    <property type="project" value="UniProtKB-ARBA"/>
</dbReference>
<dbReference type="CDD" id="cd16263">
    <property type="entry name" value="BipA_III"/>
    <property type="match status" value="1"/>
</dbReference>
<dbReference type="InterPro" id="IPR035647">
    <property type="entry name" value="EFG_III/V"/>
</dbReference>
<dbReference type="InterPro" id="IPR047041">
    <property type="entry name" value="BipA_GTP-bd_dom"/>
</dbReference>
<keyword evidence="7" id="KW-1185">Reference proteome</keyword>
<dbReference type="GO" id="GO:0000049">
    <property type="term" value="F:tRNA binding"/>
    <property type="evidence" value="ECO:0007669"/>
    <property type="project" value="UniProtKB-KW"/>
</dbReference>
<dbReference type="CDD" id="cd03710">
    <property type="entry name" value="BipA_TypA_C"/>
    <property type="match status" value="1"/>
</dbReference>
<dbReference type="GO" id="GO:0005525">
    <property type="term" value="F:GTP binding"/>
    <property type="evidence" value="ECO:0007669"/>
    <property type="project" value="UniProtKB-UniRule"/>
</dbReference>
<dbReference type="GeneID" id="64061823"/>
<dbReference type="Gene3D" id="3.30.70.870">
    <property type="entry name" value="Elongation Factor G (Translational Gtpase), domain 3"/>
    <property type="match status" value="1"/>
</dbReference>
<name>S3C440_9BURK</name>
<dbReference type="FunFam" id="3.30.70.240:FF:000002">
    <property type="entry name" value="GTP-binding protein TypA"/>
    <property type="match status" value="1"/>
</dbReference>
<dbReference type="InterPro" id="IPR009000">
    <property type="entry name" value="Transl_B-barrel_sf"/>
</dbReference>
<dbReference type="Pfam" id="PF21018">
    <property type="entry name" value="BipA_C"/>
    <property type="match status" value="1"/>
</dbReference>
<dbReference type="FunFam" id="3.30.70.870:FF:000003">
    <property type="entry name" value="GTP-binding protein TypA"/>
    <property type="match status" value="1"/>
</dbReference>
<dbReference type="PATRIC" id="fig|1203554.3.peg.308"/>
<evidence type="ECO:0000259" key="5">
    <source>
        <dbReference type="PROSITE" id="PS51722"/>
    </source>
</evidence>
<keyword evidence="4" id="KW-0694">RNA-binding</keyword>
<dbReference type="InterPro" id="IPR048876">
    <property type="entry name" value="BipA_C"/>
</dbReference>
<dbReference type="CDD" id="cd01891">
    <property type="entry name" value="TypA_BipA"/>
    <property type="match status" value="1"/>
</dbReference>
<comment type="caution">
    <text evidence="6">The sequence shown here is derived from an EMBL/GenBank/DDBJ whole genome shotgun (WGS) entry which is preliminary data.</text>
</comment>
<keyword evidence="2 4" id="KW-0342">GTP-binding</keyword>
<dbReference type="FunFam" id="3.40.50.300:FF:000055">
    <property type="entry name" value="GTP-binding protein TypA"/>
    <property type="match status" value="1"/>
</dbReference>
<dbReference type="SUPFAM" id="SSF54980">
    <property type="entry name" value="EF-G C-terminal domain-like"/>
    <property type="match status" value="2"/>
</dbReference>
<comment type="function">
    <text evidence="4">A 50S ribosomal subunit assembly protein with GTPase activity, required for 50S subunit assembly at low temperatures, may also play a role in translation. Binds GTP and analogs. Binds the 70S ribosome between the 30S and 50S subunits, in a similar position as ribosome-bound EF-G; it contacts a number of ribosomal proteins, both rRNAs and the A-site tRNA.</text>
</comment>
<keyword evidence="1 4" id="KW-0547">Nucleotide-binding</keyword>
<dbReference type="InterPro" id="IPR035651">
    <property type="entry name" value="BipA_V"/>
</dbReference>
<organism evidence="6 7">
    <name type="scientific">Sutterella wadsworthensis HGA0223</name>
    <dbReference type="NCBI Taxonomy" id="1203554"/>
    <lineage>
        <taxon>Bacteria</taxon>
        <taxon>Pseudomonadati</taxon>
        <taxon>Pseudomonadota</taxon>
        <taxon>Betaproteobacteria</taxon>
        <taxon>Burkholderiales</taxon>
        <taxon>Sutterellaceae</taxon>
        <taxon>Sutterella</taxon>
    </lineage>
</organism>
<dbReference type="GO" id="GO:1990904">
    <property type="term" value="C:ribonucleoprotein complex"/>
    <property type="evidence" value="ECO:0007669"/>
    <property type="project" value="TreeGrafter"/>
</dbReference>
<dbReference type="NCBIfam" id="TIGR00231">
    <property type="entry name" value="small_GTP"/>
    <property type="match status" value="1"/>
</dbReference>
<dbReference type="PRINTS" id="PR00315">
    <property type="entry name" value="ELONGATNFCT"/>
</dbReference>
<dbReference type="InterPro" id="IPR047042">
    <property type="entry name" value="BipA_II"/>
</dbReference>
<dbReference type="HAMAP" id="MF_00849">
    <property type="entry name" value="BipA"/>
    <property type="match status" value="1"/>
</dbReference>
<dbReference type="PANTHER" id="PTHR42908:SF8">
    <property type="entry name" value="TR-TYPE G DOMAIN-CONTAINING PROTEIN"/>
    <property type="match status" value="1"/>
</dbReference>
<feature type="binding site" evidence="4">
    <location>
        <begin position="128"/>
        <end position="131"/>
    </location>
    <ligand>
        <name>GTP</name>
        <dbReference type="ChEBI" id="CHEBI:37565"/>
    </ligand>
</feature>
<keyword evidence="4" id="KW-0963">Cytoplasm</keyword>
<dbReference type="EMBL" id="ATCF01000005">
    <property type="protein sequence ID" value="EPE01028.1"/>
    <property type="molecule type" value="Genomic_DNA"/>
</dbReference>
<dbReference type="Pfam" id="PF03144">
    <property type="entry name" value="GTP_EFTU_D2"/>
    <property type="match status" value="1"/>
</dbReference>
<dbReference type="InterPro" id="IPR004161">
    <property type="entry name" value="EFTu-like_2"/>
</dbReference>
<sequence>MTRAIRNIAIIAHVDHGKTTMVDRLLQCAGTFRANQQVEERVMDSNAIERERGITILAKNCAVEYEGVHINIIDTPGHADFGGEVERVLSMVDGVLLLVDAVEGPMPQTRFVTRKALAQGLKPIVVVNKIDRPGARPDWVLNQTFDLFDKLGATEDQLDFPVIYASALNGYAGTTDNVEELKKIGNMRAIFDAVIKYVPVRDDNPDGPLMLQICSLDYSTYVGKIGVGRVHRGRIYPNSEVAIMDGPDGTPRRAKINQILEFEGLERKEVNEAQAGDIILVTGIEELNIGTTITDKDHPEALPMLTVDEPTLTMNFQVNTSPLAGREGKFVTSRQIRERLERELKSNVAMRMRPTADETVWEIAGRGELHLTILLENMRREGYELAVSRPRVVIKEVDGVKMEPYELLTVDVEEEHQGAVMEELGRRRGDLQDMEPDGKGRVRLEYRIPARGLIGFQSMFMTMCRGTGIMSHVFDDYGTIKTGDVGERRSGVIISQDDGAAVAYALWKIQERGRLFVNPGDELYEGMIIGEHSRENDIVVNPIRGKQLTNIRASGSDEAIRLVPPVKLTLESAVEFINDDELVEITPKTIRLRKRYLKDFERKRAARAEGKEFA</sequence>
<accession>S3C440</accession>
<dbReference type="InterPro" id="IPR042116">
    <property type="entry name" value="TypA/BipA_C"/>
</dbReference>
<dbReference type="InterPro" id="IPR031157">
    <property type="entry name" value="G_TR_CS"/>
</dbReference>
<dbReference type="HOGENOM" id="CLU_017016_4_0_4"/>
<dbReference type="InterPro" id="IPR000795">
    <property type="entry name" value="T_Tr_GTP-bd_dom"/>
</dbReference>
<dbReference type="GO" id="GO:0019843">
    <property type="term" value="F:rRNA binding"/>
    <property type="evidence" value="ECO:0007669"/>
    <property type="project" value="UniProtKB-KW"/>
</dbReference>
<dbReference type="GO" id="GO:0005829">
    <property type="term" value="C:cytosol"/>
    <property type="evidence" value="ECO:0007669"/>
    <property type="project" value="TreeGrafter"/>
</dbReference>
<keyword evidence="4" id="KW-0690">Ribosome biogenesis</keyword>
<reference evidence="6 7" key="1">
    <citation type="submission" date="2013-04" db="EMBL/GenBank/DDBJ databases">
        <title>The Genome Sequence of Sutterella wadsworthensis HGA0223.</title>
        <authorList>
            <consortium name="The Broad Institute Genomics Platform"/>
            <person name="Earl A."/>
            <person name="Ward D."/>
            <person name="Feldgarden M."/>
            <person name="Gevers D."/>
            <person name="Schmidt T.M."/>
            <person name="Dover J."/>
            <person name="Dai D."/>
            <person name="Walker B."/>
            <person name="Young S."/>
            <person name="Zeng Q."/>
            <person name="Gargeya S."/>
            <person name="Fitzgerald M."/>
            <person name="Haas B."/>
            <person name="Abouelleil A."/>
            <person name="Allen A.W."/>
            <person name="Alvarado L."/>
            <person name="Arachchi H.M."/>
            <person name="Berlin A.M."/>
            <person name="Chapman S.B."/>
            <person name="Gainer-Dewar J."/>
            <person name="Goldberg J."/>
            <person name="Griggs A."/>
            <person name="Gujja S."/>
            <person name="Hansen M."/>
            <person name="Howarth C."/>
            <person name="Imamovic A."/>
            <person name="Ireland A."/>
            <person name="Larimer J."/>
            <person name="McCowan C."/>
            <person name="Murphy C."/>
            <person name="Pearson M."/>
            <person name="Poon T.W."/>
            <person name="Priest M."/>
            <person name="Roberts A."/>
            <person name="Saif S."/>
            <person name="Shea T."/>
            <person name="Sisk P."/>
            <person name="Sykes S."/>
            <person name="Wortman J."/>
            <person name="Nusbaum C."/>
            <person name="Birren B."/>
        </authorList>
    </citation>
    <scope>NUCLEOTIDE SEQUENCE [LARGE SCALE GENOMIC DNA]</scope>
    <source>
        <strain evidence="6 7">HGA0223</strain>
    </source>
</reference>
<dbReference type="Gene3D" id="3.30.70.240">
    <property type="match status" value="1"/>
</dbReference>
<dbReference type="Gene3D" id="2.40.30.10">
    <property type="entry name" value="Translation factors"/>
    <property type="match status" value="1"/>
</dbReference>
<dbReference type="Proteomes" id="UP000014400">
    <property type="component" value="Unassembled WGS sequence"/>
</dbReference>
<comment type="catalytic activity">
    <reaction evidence="3 4">
        <text>GTP + H2O = GDP + phosphate + H(+)</text>
        <dbReference type="Rhea" id="RHEA:19669"/>
        <dbReference type="ChEBI" id="CHEBI:15377"/>
        <dbReference type="ChEBI" id="CHEBI:15378"/>
        <dbReference type="ChEBI" id="CHEBI:37565"/>
        <dbReference type="ChEBI" id="CHEBI:43474"/>
        <dbReference type="ChEBI" id="CHEBI:58189"/>
    </reaction>
</comment>
<dbReference type="NCBIfam" id="TIGR01394">
    <property type="entry name" value="TypA_BipA"/>
    <property type="match status" value="1"/>
</dbReference>
<dbReference type="InterPro" id="IPR000640">
    <property type="entry name" value="EFG_V-like"/>
</dbReference>
<dbReference type="Pfam" id="PF00009">
    <property type="entry name" value="GTP_EFTU"/>
    <property type="match status" value="1"/>
</dbReference>
<evidence type="ECO:0000313" key="6">
    <source>
        <dbReference type="EMBL" id="EPE01028.1"/>
    </source>
</evidence>
<dbReference type="FunFam" id="2.40.30.10:FF:000016">
    <property type="entry name" value="GTP-binding protein TypA"/>
    <property type="match status" value="1"/>
</dbReference>
<feature type="domain" description="Tr-type G" evidence="5">
    <location>
        <begin position="3"/>
        <end position="206"/>
    </location>
</feature>